<dbReference type="Proteomes" id="UP001163321">
    <property type="component" value="Chromosome 1"/>
</dbReference>
<dbReference type="EMBL" id="CM047580">
    <property type="protein sequence ID" value="KAI9920756.1"/>
    <property type="molecule type" value="Genomic_DNA"/>
</dbReference>
<evidence type="ECO:0000313" key="2">
    <source>
        <dbReference type="Proteomes" id="UP001163321"/>
    </source>
</evidence>
<sequence>MVGLKEENTILYAITEAPDVFFLSFSQFEDNSSMNANEHIETFDFVMDLYQLETPNLIALVKDNMETNQCNVRRLNIPFVTLVGCELVDESKFDAAKKVSAMMTKLCSVKRWGKAEIDWLSCDACSSSNA</sequence>
<accession>A0ACC0WR26</accession>
<evidence type="ECO:0000313" key="1">
    <source>
        <dbReference type="EMBL" id="KAI9920756.1"/>
    </source>
</evidence>
<reference evidence="1 2" key="1">
    <citation type="journal article" date="2022" name="bioRxiv">
        <title>The genome of the oomycete Peronosclerospora sorghi, a cosmopolitan pathogen of maize and sorghum, is inflated with dispersed pseudogenes.</title>
        <authorList>
            <person name="Fletcher K."/>
            <person name="Martin F."/>
            <person name="Isakeit T."/>
            <person name="Cavanaugh K."/>
            <person name="Magill C."/>
            <person name="Michelmore R."/>
        </authorList>
    </citation>
    <scope>NUCLEOTIDE SEQUENCE [LARGE SCALE GENOMIC DNA]</scope>
    <source>
        <strain evidence="1">P6</strain>
    </source>
</reference>
<protein>
    <submittedName>
        <fullName evidence="1">Uncharacterized protein</fullName>
    </submittedName>
</protein>
<organism evidence="1 2">
    <name type="scientific">Peronosclerospora sorghi</name>
    <dbReference type="NCBI Taxonomy" id="230839"/>
    <lineage>
        <taxon>Eukaryota</taxon>
        <taxon>Sar</taxon>
        <taxon>Stramenopiles</taxon>
        <taxon>Oomycota</taxon>
        <taxon>Peronosporomycetes</taxon>
        <taxon>Peronosporales</taxon>
        <taxon>Peronosporaceae</taxon>
        <taxon>Peronosclerospora</taxon>
    </lineage>
</organism>
<gene>
    <name evidence="1" type="ORF">PsorP6_000785</name>
</gene>
<keyword evidence="2" id="KW-1185">Reference proteome</keyword>
<name>A0ACC0WR26_9STRA</name>
<proteinExistence type="predicted"/>
<comment type="caution">
    <text evidence="1">The sequence shown here is derived from an EMBL/GenBank/DDBJ whole genome shotgun (WGS) entry which is preliminary data.</text>
</comment>